<gene>
    <name evidence="4" type="ORF">SAMN04489743_0798</name>
</gene>
<feature type="transmembrane region" description="Helical" evidence="2">
    <location>
        <begin position="31"/>
        <end position="52"/>
    </location>
</feature>
<protein>
    <recommendedName>
        <fullName evidence="3">DUF6458 domain-containing protein</fullName>
    </recommendedName>
</protein>
<accession>A0A1H1UUV9</accession>
<dbReference type="InterPro" id="IPR045597">
    <property type="entry name" value="DUF6458"/>
</dbReference>
<name>A0A1H1UUV9_9MICC</name>
<proteinExistence type="predicted"/>
<feature type="region of interest" description="Disordered" evidence="1">
    <location>
        <begin position="62"/>
        <end position="85"/>
    </location>
</feature>
<evidence type="ECO:0000313" key="4">
    <source>
        <dbReference type="EMBL" id="SDS76364.1"/>
    </source>
</evidence>
<keyword evidence="2" id="KW-0812">Transmembrane</keyword>
<feature type="transmembrane region" description="Helical" evidence="2">
    <location>
        <begin position="7"/>
        <end position="25"/>
    </location>
</feature>
<dbReference type="OrthoDB" id="4775046at2"/>
<evidence type="ECO:0000259" key="3">
    <source>
        <dbReference type="Pfam" id="PF20059"/>
    </source>
</evidence>
<feature type="domain" description="DUF6458" evidence="3">
    <location>
        <begin position="2"/>
        <end position="69"/>
    </location>
</feature>
<dbReference type="AlphaFoldDB" id="A0A1H1UUV9"/>
<keyword evidence="5" id="KW-1185">Reference proteome</keyword>
<dbReference type="Proteomes" id="UP000198751">
    <property type="component" value="Chromosome I"/>
</dbReference>
<organism evidence="4 5">
    <name type="scientific">Pseudarthrobacter equi</name>
    <dbReference type="NCBI Taxonomy" id="728066"/>
    <lineage>
        <taxon>Bacteria</taxon>
        <taxon>Bacillati</taxon>
        <taxon>Actinomycetota</taxon>
        <taxon>Actinomycetes</taxon>
        <taxon>Micrococcales</taxon>
        <taxon>Micrococcaceae</taxon>
        <taxon>Pseudarthrobacter</taxon>
    </lineage>
</organism>
<sequence length="85" mass="8962">MRIGSSIFLIALGAILAWAVAPGLIPFVDQALVGYILMAVGVIGLIASLVLASPGRTRRVSETRSVVDPNTGERITRNESRDGTI</sequence>
<dbReference type="EMBL" id="LT629779">
    <property type="protein sequence ID" value="SDS76364.1"/>
    <property type="molecule type" value="Genomic_DNA"/>
</dbReference>
<evidence type="ECO:0000256" key="1">
    <source>
        <dbReference type="SAM" id="MobiDB-lite"/>
    </source>
</evidence>
<feature type="compositionally biased region" description="Basic and acidic residues" evidence="1">
    <location>
        <begin position="74"/>
        <end position="85"/>
    </location>
</feature>
<evidence type="ECO:0000256" key="2">
    <source>
        <dbReference type="SAM" id="Phobius"/>
    </source>
</evidence>
<evidence type="ECO:0000313" key="5">
    <source>
        <dbReference type="Proteomes" id="UP000198751"/>
    </source>
</evidence>
<dbReference type="Pfam" id="PF20059">
    <property type="entry name" value="DUF6458"/>
    <property type="match status" value="1"/>
</dbReference>
<reference evidence="5" key="1">
    <citation type="submission" date="2016-10" db="EMBL/GenBank/DDBJ databases">
        <authorList>
            <person name="Varghese N."/>
            <person name="Submissions S."/>
        </authorList>
    </citation>
    <scope>NUCLEOTIDE SEQUENCE [LARGE SCALE GENOMIC DNA]</scope>
    <source>
        <strain evidence="5">IMMIB L-1606</strain>
    </source>
</reference>
<keyword evidence="2" id="KW-1133">Transmembrane helix</keyword>
<dbReference type="RefSeq" id="WP_045732066.1">
    <property type="nucleotide sequence ID" value="NZ_LT629779.1"/>
</dbReference>
<keyword evidence="2" id="KW-0472">Membrane</keyword>